<sequence>MNMDEADEAITAAAAAFALVVEQTQSAIAQARSVPSPATLALEAKCTSLESTIRRLNKVIETHKGELRAAGHNFSALETLFFSNTSSWNWPRGSLRLTWTPSVADAPALTPGRQKLAAHKDAALKNLKRIVIRVFLEAQPLHKRQHRDPESESMKPSADNSKTTADNLKTSPDNPMPPPQAASTPVDDIPKRHVFMAPWKDSQSSLDTKIEYRPWVDYSQYAKSSNVIY</sequence>
<keyword evidence="3" id="KW-1185">Reference proteome</keyword>
<name>A0AAD6WLQ1_9AGAR</name>
<protein>
    <submittedName>
        <fullName evidence="2">Uncharacterized protein</fullName>
    </submittedName>
</protein>
<accession>A0AAD6WLQ1</accession>
<feature type="region of interest" description="Disordered" evidence="1">
    <location>
        <begin position="141"/>
        <end position="188"/>
    </location>
</feature>
<evidence type="ECO:0000256" key="1">
    <source>
        <dbReference type="SAM" id="MobiDB-lite"/>
    </source>
</evidence>
<organism evidence="2 3">
    <name type="scientific">Mycena alexandri</name>
    <dbReference type="NCBI Taxonomy" id="1745969"/>
    <lineage>
        <taxon>Eukaryota</taxon>
        <taxon>Fungi</taxon>
        <taxon>Dikarya</taxon>
        <taxon>Basidiomycota</taxon>
        <taxon>Agaricomycotina</taxon>
        <taxon>Agaricomycetes</taxon>
        <taxon>Agaricomycetidae</taxon>
        <taxon>Agaricales</taxon>
        <taxon>Marasmiineae</taxon>
        <taxon>Mycenaceae</taxon>
        <taxon>Mycena</taxon>
    </lineage>
</organism>
<dbReference type="AlphaFoldDB" id="A0AAD6WLQ1"/>
<gene>
    <name evidence="2" type="ORF">C8F04DRAFT_1363585</name>
</gene>
<proteinExistence type="predicted"/>
<dbReference type="Proteomes" id="UP001218188">
    <property type="component" value="Unassembled WGS sequence"/>
</dbReference>
<feature type="compositionally biased region" description="Polar residues" evidence="1">
    <location>
        <begin position="158"/>
        <end position="173"/>
    </location>
</feature>
<evidence type="ECO:0000313" key="3">
    <source>
        <dbReference type="Proteomes" id="UP001218188"/>
    </source>
</evidence>
<evidence type="ECO:0000313" key="2">
    <source>
        <dbReference type="EMBL" id="KAJ7015861.1"/>
    </source>
</evidence>
<dbReference type="EMBL" id="JARJCM010000816">
    <property type="protein sequence ID" value="KAJ7015861.1"/>
    <property type="molecule type" value="Genomic_DNA"/>
</dbReference>
<reference evidence="2" key="1">
    <citation type="submission" date="2023-03" db="EMBL/GenBank/DDBJ databases">
        <title>Massive genome expansion in bonnet fungi (Mycena s.s.) driven by repeated elements and novel gene families across ecological guilds.</title>
        <authorList>
            <consortium name="Lawrence Berkeley National Laboratory"/>
            <person name="Harder C.B."/>
            <person name="Miyauchi S."/>
            <person name="Viragh M."/>
            <person name="Kuo A."/>
            <person name="Thoen E."/>
            <person name="Andreopoulos B."/>
            <person name="Lu D."/>
            <person name="Skrede I."/>
            <person name="Drula E."/>
            <person name="Henrissat B."/>
            <person name="Morin E."/>
            <person name="Kohler A."/>
            <person name="Barry K."/>
            <person name="LaButti K."/>
            <person name="Morin E."/>
            <person name="Salamov A."/>
            <person name="Lipzen A."/>
            <person name="Mereny Z."/>
            <person name="Hegedus B."/>
            <person name="Baldrian P."/>
            <person name="Stursova M."/>
            <person name="Weitz H."/>
            <person name="Taylor A."/>
            <person name="Grigoriev I.V."/>
            <person name="Nagy L.G."/>
            <person name="Martin F."/>
            <person name="Kauserud H."/>
        </authorList>
    </citation>
    <scope>NUCLEOTIDE SEQUENCE</scope>
    <source>
        <strain evidence="2">CBHHK200</strain>
    </source>
</reference>
<comment type="caution">
    <text evidence="2">The sequence shown here is derived from an EMBL/GenBank/DDBJ whole genome shotgun (WGS) entry which is preliminary data.</text>
</comment>